<dbReference type="InterPro" id="IPR008538">
    <property type="entry name" value="Uma2"/>
</dbReference>
<evidence type="ECO:0000313" key="3">
    <source>
        <dbReference type="EMBL" id="RAM00211.1"/>
    </source>
</evidence>
<protein>
    <submittedName>
        <fullName evidence="3">Uma2 family endonuclease</fullName>
    </submittedName>
</protein>
<gene>
    <name evidence="3" type="ORF">DO021_20185</name>
    <name evidence="2" type="ORF">EYB58_16965</name>
</gene>
<reference evidence="2 5" key="2">
    <citation type="submission" date="2019-02" db="EMBL/GenBank/DDBJ databases">
        <title>Complete genome sequence of Desulfobacter hydrogenophilus AcRS1.</title>
        <authorList>
            <person name="Marietou A."/>
            <person name="Lund M.B."/>
            <person name="Marshall I.P.G."/>
            <person name="Schreiber L."/>
            <person name="Jorgensen B."/>
        </authorList>
    </citation>
    <scope>NUCLEOTIDE SEQUENCE [LARGE SCALE GENOMIC DNA]</scope>
    <source>
        <strain evidence="2 5">AcRS1</strain>
    </source>
</reference>
<dbReference type="OrthoDB" id="5503005at2"/>
<dbReference type="CDD" id="cd06260">
    <property type="entry name" value="DUF820-like"/>
    <property type="match status" value="1"/>
</dbReference>
<dbReference type="PANTHER" id="PTHR36558">
    <property type="entry name" value="GLR1098 PROTEIN"/>
    <property type="match status" value="1"/>
</dbReference>
<dbReference type="RefSeq" id="WP_111960034.1">
    <property type="nucleotide sequence ID" value="NZ_CP036313.1"/>
</dbReference>
<keyword evidence="3" id="KW-0378">Hydrolase</keyword>
<evidence type="ECO:0000313" key="5">
    <source>
        <dbReference type="Proteomes" id="UP000293902"/>
    </source>
</evidence>
<accession>A0A328F6P3</accession>
<keyword evidence="5" id="KW-1185">Reference proteome</keyword>
<dbReference type="PANTHER" id="PTHR36558:SF1">
    <property type="entry name" value="RESTRICTION ENDONUCLEASE DOMAIN-CONTAINING PROTEIN-RELATED"/>
    <property type="match status" value="1"/>
</dbReference>
<dbReference type="EMBL" id="QLNI01000057">
    <property type="protein sequence ID" value="RAM00211.1"/>
    <property type="molecule type" value="Genomic_DNA"/>
</dbReference>
<keyword evidence="3" id="KW-0255">Endonuclease</keyword>
<dbReference type="GO" id="GO:0004519">
    <property type="term" value="F:endonuclease activity"/>
    <property type="evidence" value="ECO:0007669"/>
    <property type="project" value="UniProtKB-KW"/>
</dbReference>
<dbReference type="AlphaFoldDB" id="A0A328F6P3"/>
<sequence>MPAQQPQGKMTVAEYLEMERASLDIKHEFYDGEVFAMVGASRHHNRINVNIAGELRTRLKSKPCDLFSNDMRVKTGVEKYSYPDIVLYCGDAEFEDNKFDTLTNPVVIIEILSDSTEAYDRGDKFELYRRLPTVKEYILVSQKKYWIGQYVRQQSGQWTYDSYEGVEQVLKIESVGCELPLSEIYLNMEEGWQK</sequence>
<dbReference type="Gene3D" id="3.90.1570.10">
    <property type="entry name" value="tt1808, chain A"/>
    <property type="match status" value="1"/>
</dbReference>
<reference evidence="3 4" key="1">
    <citation type="submission" date="2018-06" db="EMBL/GenBank/DDBJ databases">
        <title>Complete Genome Sequence of Desulfobacter hydrogenophilus (DSM3380).</title>
        <authorList>
            <person name="Marietou A."/>
            <person name="Schreiber L."/>
            <person name="Marshall I."/>
            <person name="Jorgensen B."/>
        </authorList>
    </citation>
    <scope>NUCLEOTIDE SEQUENCE [LARGE SCALE GENOMIC DNA]</scope>
    <source>
        <strain evidence="3 4">DSM 3380</strain>
    </source>
</reference>
<feature type="domain" description="Putative restriction endonuclease" evidence="1">
    <location>
        <begin position="13"/>
        <end position="175"/>
    </location>
</feature>
<dbReference type="InterPro" id="IPR012296">
    <property type="entry name" value="Nuclease_put_TT1808"/>
</dbReference>
<keyword evidence="3" id="KW-0540">Nuclease</keyword>
<evidence type="ECO:0000259" key="1">
    <source>
        <dbReference type="Pfam" id="PF05685"/>
    </source>
</evidence>
<dbReference type="Proteomes" id="UP000248798">
    <property type="component" value="Unassembled WGS sequence"/>
</dbReference>
<dbReference type="EMBL" id="CP036313">
    <property type="protein sequence ID" value="QBH14467.1"/>
    <property type="molecule type" value="Genomic_DNA"/>
</dbReference>
<evidence type="ECO:0000313" key="2">
    <source>
        <dbReference type="EMBL" id="QBH14467.1"/>
    </source>
</evidence>
<evidence type="ECO:0000313" key="4">
    <source>
        <dbReference type="Proteomes" id="UP000248798"/>
    </source>
</evidence>
<dbReference type="SUPFAM" id="SSF52980">
    <property type="entry name" value="Restriction endonuclease-like"/>
    <property type="match status" value="1"/>
</dbReference>
<dbReference type="Proteomes" id="UP000293902">
    <property type="component" value="Chromosome"/>
</dbReference>
<organism evidence="3 4">
    <name type="scientific">Desulfobacter hydrogenophilus</name>
    <dbReference type="NCBI Taxonomy" id="2291"/>
    <lineage>
        <taxon>Bacteria</taxon>
        <taxon>Pseudomonadati</taxon>
        <taxon>Thermodesulfobacteriota</taxon>
        <taxon>Desulfobacteria</taxon>
        <taxon>Desulfobacterales</taxon>
        <taxon>Desulfobacteraceae</taxon>
        <taxon>Desulfobacter</taxon>
    </lineage>
</organism>
<dbReference type="InterPro" id="IPR011335">
    <property type="entry name" value="Restrct_endonuc-II-like"/>
</dbReference>
<name>A0A328F6P3_9BACT</name>
<proteinExistence type="predicted"/>
<dbReference type="Pfam" id="PF05685">
    <property type="entry name" value="Uma2"/>
    <property type="match status" value="1"/>
</dbReference>